<dbReference type="Pfam" id="PF13424">
    <property type="entry name" value="TPR_12"/>
    <property type="match status" value="1"/>
</dbReference>
<dbReference type="SUPFAM" id="SSF48452">
    <property type="entry name" value="TPR-like"/>
    <property type="match status" value="2"/>
</dbReference>
<proteinExistence type="predicted"/>
<keyword evidence="2" id="KW-0802">TPR repeat</keyword>
<dbReference type="Pfam" id="PF13181">
    <property type="entry name" value="TPR_8"/>
    <property type="match status" value="1"/>
</dbReference>
<feature type="region of interest" description="Disordered" evidence="3">
    <location>
        <begin position="26"/>
        <end position="60"/>
    </location>
</feature>
<dbReference type="EMBL" id="UOFP01000169">
    <property type="protein sequence ID" value="VAW87055.1"/>
    <property type="molecule type" value="Genomic_DNA"/>
</dbReference>
<feature type="compositionally biased region" description="Polar residues" evidence="3">
    <location>
        <begin position="26"/>
        <end position="45"/>
    </location>
</feature>
<accession>A0A3B0Z165</accession>
<dbReference type="AlphaFoldDB" id="A0A3B0Z165"/>
<evidence type="ECO:0000313" key="4">
    <source>
        <dbReference type="EMBL" id="VAW87055.1"/>
    </source>
</evidence>
<dbReference type="InterPro" id="IPR011990">
    <property type="entry name" value="TPR-like_helical_dom_sf"/>
</dbReference>
<dbReference type="SMART" id="SM00028">
    <property type="entry name" value="TPR"/>
    <property type="match status" value="8"/>
</dbReference>
<evidence type="ECO:0000256" key="2">
    <source>
        <dbReference type="ARBA" id="ARBA00022803"/>
    </source>
</evidence>
<dbReference type="Pfam" id="PF13432">
    <property type="entry name" value="TPR_16"/>
    <property type="match status" value="2"/>
</dbReference>
<dbReference type="PANTHER" id="PTHR45586">
    <property type="entry name" value="TPR REPEAT-CONTAINING PROTEIN PA4667"/>
    <property type="match status" value="1"/>
</dbReference>
<dbReference type="InterPro" id="IPR051012">
    <property type="entry name" value="CellSynth/LPSAsmb/PSIAsmb"/>
</dbReference>
<organism evidence="4">
    <name type="scientific">hydrothermal vent metagenome</name>
    <dbReference type="NCBI Taxonomy" id="652676"/>
    <lineage>
        <taxon>unclassified sequences</taxon>
        <taxon>metagenomes</taxon>
        <taxon>ecological metagenomes</taxon>
    </lineage>
</organism>
<evidence type="ECO:0000256" key="1">
    <source>
        <dbReference type="ARBA" id="ARBA00022737"/>
    </source>
</evidence>
<protein>
    <submittedName>
        <fullName evidence="4">Uncharacterized protein</fullName>
    </submittedName>
</protein>
<keyword evidence="1" id="KW-0677">Repeat</keyword>
<dbReference type="PROSITE" id="PS50005">
    <property type="entry name" value="TPR"/>
    <property type="match status" value="1"/>
</dbReference>
<dbReference type="PROSITE" id="PS51257">
    <property type="entry name" value="PROKAR_LIPOPROTEIN"/>
    <property type="match status" value="1"/>
</dbReference>
<dbReference type="InterPro" id="IPR019734">
    <property type="entry name" value="TPR_rpt"/>
</dbReference>
<sequence length="591" mass="66089">MNRALVQAGFFLTLLAVSGCTTVNQPGSSATVPLKASTETVQSPSEPTPSAKPPVDVESTSASFPPELMFRLMTAEIAAQRGDTILAAQAYMDAAFATRDVKIVEQAMRYGAMNSNIDMEKVSKLAELWVELAPDLSTSHQALAMIQLQRGDAVTALEQLEYLLANFETFDFNAVIKLLSRQPNQKLALQVVAELAKARPDNAEAHFAHAHLAARFGKPEEALQANERAIAILPDWRNAIMLQGRLLQMLKRNDEAIQLLEGYLSGTMSDDADMRRVLARLLLRSQKIEPAWQQYQIILQQQPDDEASRYLYAIASLELDKKELAVEELTQLAEHGAHRDDARFQLGRIGEIDKQPEVALTWYRRVDGGQFILSARLREAILISQQGDYDGALEVLAALQSEDESPQLNIVLVTGDILYRAQRYQQAITLYSKRLEQQIDTDALPLYYSRAMMFDKTGDLVAMEQDLRTVLSLDEDNASALNALGYNLANRGVRLEEALAYLERAMELQPGSGAITDSIGWLYFRMGEHEKAREYLLQALKISFDVEVAAHLGEVLWALGEHERARHVWQKALENDPDHAVLTETIERLDK</sequence>
<evidence type="ECO:0000256" key="3">
    <source>
        <dbReference type="SAM" id="MobiDB-lite"/>
    </source>
</evidence>
<dbReference type="PANTHER" id="PTHR45586:SF1">
    <property type="entry name" value="LIPOPOLYSACCHARIDE ASSEMBLY PROTEIN B"/>
    <property type="match status" value="1"/>
</dbReference>
<gene>
    <name evidence="4" type="ORF">MNBD_GAMMA18-1831</name>
</gene>
<reference evidence="4" key="1">
    <citation type="submission" date="2018-06" db="EMBL/GenBank/DDBJ databases">
        <authorList>
            <person name="Zhirakovskaya E."/>
        </authorList>
    </citation>
    <scope>NUCLEOTIDE SEQUENCE</scope>
</reference>
<name>A0A3B0Z165_9ZZZZ</name>
<dbReference type="Gene3D" id="1.25.40.10">
    <property type="entry name" value="Tetratricopeptide repeat domain"/>
    <property type="match status" value="2"/>
</dbReference>